<comment type="caution">
    <text evidence="1">The sequence shown here is derived from an EMBL/GenBank/DDBJ whole genome shotgun (WGS) entry which is preliminary data.</text>
</comment>
<evidence type="ECO:0000313" key="2">
    <source>
        <dbReference type="Proteomes" id="UP000247371"/>
    </source>
</evidence>
<protein>
    <recommendedName>
        <fullName evidence="3">Lipoprotein SmpA/OmlA domain-containing protein</fullName>
    </recommendedName>
</protein>
<sequence length="126" mass="13864">MKRISIAACLGAVLLVSGCESSGNTSIRHETSETIDQKIHDNQTTKEQVRAMFGDPLNTSFTDSGHEIWKYDFTTSHANGTNFIPYYGAFSSGSHGQMKSLTIIYNNDVVWHHTLSSSAVKTHQGL</sequence>
<gene>
    <name evidence="1" type="ORF">CFR76_14320</name>
</gene>
<name>A0A2V4R1J7_9PROT</name>
<dbReference type="EMBL" id="NKUB01000027">
    <property type="protein sequence ID" value="PYD68613.1"/>
    <property type="molecule type" value="Genomic_DNA"/>
</dbReference>
<dbReference type="PROSITE" id="PS51257">
    <property type="entry name" value="PROKAR_LIPOPROTEIN"/>
    <property type="match status" value="1"/>
</dbReference>
<evidence type="ECO:0008006" key="3">
    <source>
        <dbReference type="Google" id="ProtNLM"/>
    </source>
</evidence>
<proteinExistence type="predicted"/>
<evidence type="ECO:0000313" key="1">
    <source>
        <dbReference type="EMBL" id="PYD68613.1"/>
    </source>
</evidence>
<dbReference type="AlphaFoldDB" id="A0A2V4R1J7"/>
<keyword evidence="2" id="KW-1185">Reference proteome</keyword>
<dbReference type="Proteomes" id="UP000247371">
    <property type="component" value="Unassembled WGS sequence"/>
</dbReference>
<organism evidence="1 2">
    <name type="scientific">Komagataeibacter swingsii</name>
    <dbReference type="NCBI Taxonomy" id="215220"/>
    <lineage>
        <taxon>Bacteria</taxon>
        <taxon>Pseudomonadati</taxon>
        <taxon>Pseudomonadota</taxon>
        <taxon>Alphaproteobacteria</taxon>
        <taxon>Acetobacterales</taxon>
        <taxon>Acetobacteraceae</taxon>
        <taxon>Komagataeibacter</taxon>
    </lineage>
</organism>
<accession>A0A2V4R1J7</accession>
<reference evidence="1 2" key="1">
    <citation type="submission" date="2017-07" db="EMBL/GenBank/DDBJ databases">
        <title>A draft genome sequence of Komagataeibacter swingsii LMG 22125.</title>
        <authorList>
            <person name="Skraban J."/>
            <person name="Cleenwerck I."/>
            <person name="Vandamme P."/>
            <person name="Trcek J."/>
        </authorList>
    </citation>
    <scope>NUCLEOTIDE SEQUENCE [LARGE SCALE GENOMIC DNA]</scope>
    <source>
        <strain evidence="1 2">LMG 22125</strain>
    </source>
</reference>